<proteinExistence type="predicted"/>
<comment type="caution">
    <text evidence="2">The sequence shown here is derived from an EMBL/GenBank/DDBJ whole genome shotgun (WGS) entry which is preliminary data.</text>
</comment>
<feature type="transmembrane region" description="Helical" evidence="1">
    <location>
        <begin position="63"/>
        <end position="82"/>
    </location>
</feature>
<dbReference type="Proteomes" id="UP001165685">
    <property type="component" value="Unassembled WGS sequence"/>
</dbReference>
<feature type="transmembrane region" description="Helical" evidence="1">
    <location>
        <begin position="33"/>
        <end position="57"/>
    </location>
</feature>
<keyword evidence="1" id="KW-1133">Transmembrane helix</keyword>
<evidence type="ECO:0000256" key="1">
    <source>
        <dbReference type="SAM" id="Phobius"/>
    </source>
</evidence>
<dbReference type="RefSeq" id="WP_270676794.1">
    <property type="nucleotide sequence ID" value="NZ_JAQFWP010000009.1"/>
</dbReference>
<sequence>MQEQVGPARSPESAPTGWVDLSGLRRGTRRWMWALNALFVGLPAVAVTGSALAFPVTGGGTPSLLFAAPLWALLLLFTGLTVHSAPRDTTRQGVGVDGDGLTLLQEPAWWFGGREAAVPWRNVKALRPAAPPPAATATIVAELHRGPVPPGLPYWAKVLDGSFTPSPPVDGPALLLWLPEAHAARLRAEADAVRPGVWRDLSEGAARQAPENRTPAAAGPSPSHWMELRGRTLDFKGWLVGIAFSAYLTAALAVLPFVLPLVQDTPLTGFWDAVGFYGMFALLFAVFAVITALLTRGLPRRTTRQGVRIDAEGITLVQERKWWFRGIEIPFPWRAVSGVRPDSRTRSEGPRDLVVAIDLHGDAPPARFPGWAVPEGRTVSVMPGNPRRDELLRMVADVRTDLEGS</sequence>
<keyword evidence="1" id="KW-0812">Transmembrane</keyword>
<gene>
    <name evidence="2" type="ORF">O4U47_07045</name>
</gene>
<keyword evidence="1" id="KW-0472">Membrane</keyword>
<keyword evidence="3" id="KW-1185">Reference proteome</keyword>
<feature type="transmembrane region" description="Helical" evidence="1">
    <location>
        <begin position="274"/>
        <end position="294"/>
    </location>
</feature>
<reference evidence="2" key="1">
    <citation type="submission" date="2023-01" db="EMBL/GenBank/DDBJ databases">
        <title>Draft genome sequence of Nocardiopsis sp. LSu2-4 isolated from halophytes.</title>
        <authorList>
            <person name="Duangmal K."/>
            <person name="Chantavorakit T."/>
        </authorList>
    </citation>
    <scope>NUCLEOTIDE SEQUENCE</scope>
    <source>
        <strain evidence="2">LSu2-4</strain>
    </source>
</reference>
<name>A0ABT4THT1_9ACTN</name>
<dbReference type="EMBL" id="JAQFWP010000009">
    <property type="protein sequence ID" value="MDA2804265.1"/>
    <property type="molecule type" value="Genomic_DNA"/>
</dbReference>
<evidence type="ECO:0008006" key="4">
    <source>
        <dbReference type="Google" id="ProtNLM"/>
    </source>
</evidence>
<feature type="transmembrane region" description="Helical" evidence="1">
    <location>
        <begin position="238"/>
        <end position="262"/>
    </location>
</feature>
<evidence type="ECO:0000313" key="3">
    <source>
        <dbReference type="Proteomes" id="UP001165685"/>
    </source>
</evidence>
<protein>
    <recommendedName>
        <fullName evidence="4">PH domain-containing protein</fullName>
    </recommendedName>
</protein>
<evidence type="ECO:0000313" key="2">
    <source>
        <dbReference type="EMBL" id="MDA2804265.1"/>
    </source>
</evidence>
<organism evidence="2 3">
    <name type="scientific">Nocardiopsis suaedae</name>
    <dbReference type="NCBI Taxonomy" id="3018444"/>
    <lineage>
        <taxon>Bacteria</taxon>
        <taxon>Bacillati</taxon>
        <taxon>Actinomycetota</taxon>
        <taxon>Actinomycetes</taxon>
        <taxon>Streptosporangiales</taxon>
        <taxon>Nocardiopsidaceae</taxon>
        <taxon>Nocardiopsis</taxon>
    </lineage>
</organism>
<accession>A0ABT4THT1</accession>